<keyword evidence="2" id="KW-0547">Nucleotide-binding</keyword>
<dbReference type="GO" id="GO:0016887">
    <property type="term" value="F:ATP hydrolysis activity"/>
    <property type="evidence" value="ECO:0007669"/>
    <property type="project" value="InterPro"/>
</dbReference>
<dbReference type="GO" id="GO:0005524">
    <property type="term" value="F:ATP binding"/>
    <property type="evidence" value="ECO:0007669"/>
    <property type="project" value="UniProtKB-KW"/>
</dbReference>
<evidence type="ECO:0000259" key="4">
    <source>
        <dbReference type="PROSITE" id="PS50893"/>
    </source>
</evidence>
<keyword evidence="3 5" id="KW-0067">ATP-binding</keyword>
<dbReference type="InterPro" id="IPR032823">
    <property type="entry name" value="BCA_ABC_TP_C"/>
</dbReference>
<gene>
    <name evidence="5" type="ORF">AU468_05235</name>
</gene>
<evidence type="ECO:0000313" key="5">
    <source>
        <dbReference type="EMBL" id="POR03565.1"/>
    </source>
</evidence>
<evidence type="ECO:0000256" key="3">
    <source>
        <dbReference type="ARBA" id="ARBA00022840"/>
    </source>
</evidence>
<dbReference type="AlphaFoldDB" id="A0A2S4JVL0"/>
<dbReference type="InterPro" id="IPR027417">
    <property type="entry name" value="P-loop_NTPase"/>
</dbReference>
<dbReference type="PANTHER" id="PTHR45772">
    <property type="entry name" value="CONSERVED COMPONENT OF ABC TRANSPORTER FOR NATURAL AMINO ACIDS-RELATED"/>
    <property type="match status" value="1"/>
</dbReference>
<dbReference type="Pfam" id="PF00005">
    <property type="entry name" value="ABC_tran"/>
    <property type="match status" value="1"/>
</dbReference>
<dbReference type="SMART" id="SM00382">
    <property type="entry name" value="AAA"/>
    <property type="match status" value="1"/>
</dbReference>
<dbReference type="GO" id="GO:0005886">
    <property type="term" value="C:plasma membrane"/>
    <property type="evidence" value="ECO:0007669"/>
    <property type="project" value="TreeGrafter"/>
</dbReference>
<dbReference type="Pfam" id="PF12399">
    <property type="entry name" value="BCA_ABC_TP_C"/>
    <property type="match status" value="1"/>
</dbReference>
<dbReference type="SUPFAM" id="SSF52540">
    <property type="entry name" value="P-loop containing nucleoside triphosphate hydrolases"/>
    <property type="match status" value="1"/>
</dbReference>
<sequence>MLEIANVGVSFGGLIAVNDFSMTVEKGTIHALIGPNGAGKTTLFNSITRVGPRTYGKVYYKGENITALPDYQMIHKGIARTFQNLHLFNGMTVYENLYAGYAYHYQKMFPSIFFGGHKKFIEEVNAKILEVAAEVGIYPYLSQFPSQLSYGILKKVEIARAIISRPEMLLLDEPAAGLNHQETEELDVVLTDMKKQGMTILLVEHDMDIVMKISDRITVINFGKKIAEGTPAEIARDPEVIRVYLGGDNNA</sequence>
<dbReference type="Gene3D" id="3.40.50.300">
    <property type="entry name" value="P-loop containing nucleotide triphosphate hydrolases"/>
    <property type="match status" value="1"/>
</dbReference>
<feature type="domain" description="ABC transporter" evidence="4">
    <location>
        <begin position="2"/>
        <end position="247"/>
    </location>
</feature>
<dbReference type="RefSeq" id="WP_103679816.1">
    <property type="nucleotide sequence ID" value="NZ_LPWH01000053.1"/>
</dbReference>
<evidence type="ECO:0000313" key="6">
    <source>
        <dbReference type="Proteomes" id="UP000237350"/>
    </source>
</evidence>
<dbReference type="InterPro" id="IPR003439">
    <property type="entry name" value="ABC_transporter-like_ATP-bd"/>
</dbReference>
<dbReference type="EMBL" id="LPWH01000053">
    <property type="protein sequence ID" value="POR03565.1"/>
    <property type="molecule type" value="Genomic_DNA"/>
</dbReference>
<name>A0A2S4JVL0_9SPIO</name>
<dbReference type="PROSITE" id="PS50893">
    <property type="entry name" value="ABC_TRANSPORTER_2"/>
    <property type="match status" value="1"/>
</dbReference>
<dbReference type="FunFam" id="3.40.50.300:FF:000421">
    <property type="entry name" value="Branched-chain amino acid ABC transporter ATP-binding protein"/>
    <property type="match status" value="1"/>
</dbReference>
<dbReference type="OrthoDB" id="9805514at2"/>
<reference evidence="6" key="1">
    <citation type="submission" date="2015-12" db="EMBL/GenBank/DDBJ databases">
        <authorList>
            <person name="Lodha T.D."/>
            <person name="Chintalapati S."/>
            <person name="Chintalapati V.R."/>
            <person name="Sravanthi T."/>
        </authorList>
    </citation>
    <scope>NUCLEOTIDE SEQUENCE [LARGE SCALE GENOMIC DNA]</scope>
    <source>
        <strain evidence="6">JC133</strain>
    </source>
</reference>
<keyword evidence="1" id="KW-0813">Transport</keyword>
<evidence type="ECO:0000256" key="2">
    <source>
        <dbReference type="ARBA" id="ARBA00022741"/>
    </source>
</evidence>
<protein>
    <submittedName>
        <fullName evidence="5">ABC transporter ATP-binding protein</fullName>
    </submittedName>
</protein>
<comment type="caution">
    <text evidence="5">The sequence shown here is derived from an EMBL/GenBank/DDBJ whole genome shotgun (WGS) entry which is preliminary data.</text>
</comment>
<proteinExistence type="predicted"/>
<dbReference type="CDD" id="cd03219">
    <property type="entry name" value="ABC_Mj1267_LivG_branched"/>
    <property type="match status" value="1"/>
</dbReference>
<dbReference type="Proteomes" id="UP000237350">
    <property type="component" value="Unassembled WGS sequence"/>
</dbReference>
<evidence type="ECO:0000256" key="1">
    <source>
        <dbReference type="ARBA" id="ARBA00022448"/>
    </source>
</evidence>
<organism evidence="5 6">
    <name type="scientific">Alkalispirochaeta sphaeroplastigenens</name>
    <dbReference type="NCBI Taxonomy" id="1187066"/>
    <lineage>
        <taxon>Bacteria</taxon>
        <taxon>Pseudomonadati</taxon>
        <taxon>Spirochaetota</taxon>
        <taxon>Spirochaetia</taxon>
        <taxon>Spirochaetales</taxon>
        <taxon>Spirochaetaceae</taxon>
        <taxon>Alkalispirochaeta</taxon>
    </lineage>
</organism>
<keyword evidence="6" id="KW-1185">Reference proteome</keyword>
<dbReference type="InterPro" id="IPR051120">
    <property type="entry name" value="ABC_AA/LPS_Transport"/>
</dbReference>
<dbReference type="InterPro" id="IPR003593">
    <property type="entry name" value="AAA+_ATPase"/>
</dbReference>
<accession>A0A2S4JVL0</accession>